<dbReference type="Gene3D" id="2.60.120.290">
    <property type="entry name" value="Spermadhesin, CUB domain"/>
    <property type="match status" value="1"/>
</dbReference>
<dbReference type="AlphaFoldDB" id="A0AAV2PQJ9"/>
<keyword evidence="4" id="KW-1185">Reference proteome</keyword>
<gene>
    <name evidence="3" type="ORF">MNOR_LOCUS2411</name>
</gene>
<proteinExistence type="predicted"/>
<organism evidence="3 4">
    <name type="scientific">Meganyctiphanes norvegica</name>
    <name type="common">Northern krill</name>
    <name type="synonym">Thysanopoda norvegica</name>
    <dbReference type="NCBI Taxonomy" id="48144"/>
    <lineage>
        <taxon>Eukaryota</taxon>
        <taxon>Metazoa</taxon>
        <taxon>Ecdysozoa</taxon>
        <taxon>Arthropoda</taxon>
        <taxon>Crustacea</taxon>
        <taxon>Multicrustacea</taxon>
        <taxon>Malacostraca</taxon>
        <taxon>Eumalacostraca</taxon>
        <taxon>Eucarida</taxon>
        <taxon>Euphausiacea</taxon>
        <taxon>Euphausiidae</taxon>
        <taxon>Meganyctiphanes</taxon>
    </lineage>
</organism>
<sequence length="370" mass="40057">TATRDTSSHIRGNTYIIMMLRRSLLMVVLAAVAWASPVSETEHEESSKIVSNTEVEALDQKSTDREGKLLPSLFPLVQIVTFENAPCKRDDGGSGVCYSQSECEQLGGDVSGTCAKGFGVCCSLHVTSSTIITNGTYFVNPGYPGSYSNPGMRMVEIKPPAGTCQILLNFDMFSIAPPVDGDCSNDTFVVSGANSGLDIPVLCGENGGQHMYIDIDSSEDPIKLIVTTSALNFARTWKIGVIFIGENDPCKAPNRCLQYHKETTGKFMSFNYGAGSIPQLLNDYCYSICFGYVQNYCDIGLNFDRFDFGNINGNCGDDFLGVNHDKFCGDFNELSIQANATGPISLLVCSDVDNSNQEEGFSGDYTMMGC</sequence>
<dbReference type="InterPro" id="IPR058698">
    <property type="entry name" value="CUB_metazoa"/>
</dbReference>
<feature type="domain" description="CUB" evidence="2">
    <location>
        <begin position="253"/>
        <end position="366"/>
    </location>
</feature>
<dbReference type="Proteomes" id="UP001497623">
    <property type="component" value="Unassembled WGS sequence"/>
</dbReference>
<dbReference type="InterPro" id="IPR035914">
    <property type="entry name" value="Sperma_CUB_dom_sf"/>
</dbReference>
<name>A0AAV2PQJ9_MEGNR</name>
<protein>
    <recommendedName>
        <fullName evidence="2">CUB domain-containing protein</fullName>
    </recommendedName>
</protein>
<accession>A0AAV2PQJ9</accession>
<evidence type="ECO:0000256" key="1">
    <source>
        <dbReference type="SAM" id="SignalP"/>
    </source>
</evidence>
<feature type="signal peptide" evidence="1">
    <location>
        <begin position="1"/>
        <end position="35"/>
    </location>
</feature>
<dbReference type="EMBL" id="CAXKWB010000731">
    <property type="protein sequence ID" value="CAL4062112.1"/>
    <property type="molecule type" value="Genomic_DNA"/>
</dbReference>
<evidence type="ECO:0000259" key="2">
    <source>
        <dbReference type="Pfam" id="PF26080"/>
    </source>
</evidence>
<keyword evidence="1" id="KW-0732">Signal</keyword>
<comment type="caution">
    <text evidence="3">The sequence shown here is derived from an EMBL/GenBank/DDBJ whole genome shotgun (WGS) entry which is preliminary data.</text>
</comment>
<dbReference type="SUPFAM" id="SSF49854">
    <property type="entry name" value="Spermadhesin, CUB domain"/>
    <property type="match status" value="1"/>
</dbReference>
<evidence type="ECO:0000313" key="4">
    <source>
        <dbReference type="Proteomes" id="UP001497623"/>
    </source>
</evidence>
<dbReference type="PANTHER" id="PTHR33236">
    <property type="entry name" value="INTRAFLAGELLAR TRANSPORT PROTEIN 122 FAMILY PROTEIN-RELATED"/>
    <property type="match status" value="1"/>
</dbReference>
<dbReference type="Pfam" id="PF26080">
    <property type="entry name" value="CUB_animal"/>
    <property type="match status" value="1"/>
</dbReference>
<reference evidence="3 4" key="1">
    <citation type="submission" date="2024-05" db="EMBL/GenBank/DDBJ databases">
        <authorList>
            <person name="Wallberg A."/>
        </authorList>
    </citation>
    <scope>NUCLEOTIDE SEQUENCE [LARGE SCALE GENOMIC DNA]</scope>
</reference>
<evidence type="ECO:0000313" key="3">
    <source>
        <dbReference type="EMBL" id="CAL4062112.1"/>
    </source>
</evidence>
<feature type="chain" id="PRO_5043785778" description="CUB domain-containing protein" evidence="1">
    <location>
        <begin position="36"/>
        <end position="370"/>
    </location>
</feature>
<dbReference type="PANTHER" id="PTHR33236:SF11">
    <property type="entry name" value="CUB DOMAIN-CONTAINING PROTEIN"/>
    <property type="match status" value="1"/>
</dbReference>
<feature type="non-terminal residue" evidence="3">
    <location>
        <position position="1"/>
    </location>
</feature>